<dbReference type="PANTHER" id="PTHR43370">
    <property type="entry name" value="SUGAR ABC TRANSPORTER INTEGRAL MEMBRANE PROTEIN-RELATED"/>
    <property type="match status" value="1"/>
</dbReference>
<feature type="transmembrane region" description="Helical" evidence="6">
    <location>
        <begin position="6"/>
        <end position="26"/>
    </location>
</feature>
<evidence type="ECO:0000313" key="8">
    <source>
        <dbReference type="Proteomes" id="UP000183649"/>
    </source>
</evidence>
<dbReference type="Pfam" id="PF02653">
    <property type="entry name" value="BPD_transp_2"/>
    <property type="match status" value="1"/>
</dbReference>
<dbReference type="STRING" id="339866.GCA_001418255_02274"/>
<dbReference type="EMBL" id="CYHF01000008">
    <property type="protein sequence ID" value="CUA98825.1"/>
    <property type="molecule type" value="Genomic_DNA"/>
</dbReference>
<feature type="transmembrane region" description="Helical" evidence="6">
    <location>
        <begin position="131"/>
        <end position="157"/>
    </location>
</feature>
<comment type="subcellular location">
    <subcellularLocation>
        <location evidence="1">Cell membrane</location>
        <topology evidence="1">Multi-pass membrane protein</topology>
    </subcellularLocation>
</comment>
<protein>
    <submittedName>
        <fullName evidence="7">Nucleoside ABC transporter membrane protein</fullName>
    </submittedName>
</protein>
<keyword evidence="2" id="KW-1003">Cell membrane</keyword>
<evidence type="ECO:0000256" key="1">
    <source>
        <dbReference type="ARBA" id="ARBA00004651"/>
    </source>
</evidence>
<gene>
    <name evidence="7" type="ORF">Ga0061069_10846</name>
</gene>
<dbReference type="CDD" id="cd06580">
    <property type="entry name" value="TM_PBP1_transp_TpRbsC_like"/>
    <property type="match status" value="1"/>
</dbReference>
<accession>A0A0K6I6S0</accession>
<dbReference type="Proteomes" id="UP000183649">
    <property type="component" value="Unassembled WGS sequence"/>
</dbReference>
<feature type="transmembrane region" description="Helical" evidence="6">
    <location>
        <begin position="239"/>
        <end position="257"/>
    </location>
</feature>
<dbReference type="GO" id="GO:0005886">
    <property type="term" value="C:plasma membrane"/>
    <property type="evidence" value="ECO:0007669"/>
    <property type="project" value="UniProtKB-SubCell"/>
</dbReference>
<evidence type="ECO:0000256" key="3">
    <source>
        <dbReference type="ARBA" id="ARBA00022692"/>
    </source>
</evidence>
<reference evidence="8" key="1">
    <citation type="submission" date="2015-08" db="EMBL/GenBank/DDBJ databases">
        <authorList>
            <person name="Varghese N."/>
        </authorList>
    </citation>
    <scope>NUCLEOTIDE SEQUENCE [LARGE SCALE GENOMIC DNA]</scope>
    <source>
        <strain evidence="8">DSM 18181</strain>
    </source>
</reference>
<dbReference type="AlphaFoldDB" id="A0A0K6I6S0"/>
<keyword evidence="4 6" id="KW-1133">Transmembrane helix</keyword>
<sequence length="306" mass="32192">MDMAASLIATTLSAGTPLALASLGLLINEKSGVVNLGAEGMMLMAAVIGFAVALHTGNQWMAFGAGALAGALLAGALGLLVIWLNTNQYATGLALTLFGAGLSAFIGIDYVGKTLPNFGPLNIPVLSQLPFFGPALFHHHLMVYLTIVLAVGLIWFFDRTRAGLVLRAVGESPESAHALGYPVRRIRLLALMCGGALVGVAGAYLSVIYTPLWVQGMTAGRGWIALALTTFATWRPARVLLGAYLFGGVTMLQFFFQGSGVQVPSQFLSMLPYIATIVVLALMSRNPLWIRINMPSSIGKPFTPGG</sequence>
<dbReference type="InterPro" id="IPR001851">
    <property type="entry name" value="ABC_transp_permease"/>
</dbReference>
<dbReference type="OrthoDB" id="9792579at2"/>
<feature type="transmembrane region" description="Helical" evidence="6">
    <location>
        <begin position="60"/>
        <end position="84"/>
    </location>
</feature>
<evidence type="ECO:0000256" key="5">
    <source>
        <dbReference type="ARBA" id="ARBA00023136"/>
    </source>
</evidence>
<evidence type="ECO:0000313" key="7">
    <source>
        <dbReference type="EMBL" id="CUA98825.1"/>
    </source>
</evidence>
<dbReference type="SUPFAM" id="SSF81345">
    <property type="entry name" value="ABC transporter involved in vitamin B12 uptake, BtuC"/>
    <property type="match status" value="1"/>
</dbReference>
<evidence type="ECO:0000256" key="6">
    <source>
        <dbReference type="SAM" id="Phobius"/>
    </source>
</evidence>
<organism evidence="7 8">
    <name type="scientific">Thiomonas bhubaneswarensis</name>
    <dbReference type="NCBI Taxonomy" id="339866"/>
    <lineage>
        <taxon>Bacteria</taxon>
        <taxon>Pseudomonadati</taxon>
        <taxon>Pseudomonadota</taxon>
        <taxon>Betaproteobacteria</taxon>
        <taxon>Burkholderiales</taxon>
        <taxon>Thiomonas</taxon>
    </lineage>
</organism>
<feature type="transmembrane region" description="Helical" evidence="6">
    <location>
        <begin position="91"/>
        <end position="111"/>
    </location>
</feature>
<proteinExistence type="predicted"/>
<dbReference type="InterPro" id="IPR037294">
    <property type="entry name" value="ABC_BtuC-like"/>
</dbReference>
<feature type="transmembrane region" description="Helical" evidence="6">
    <location>
        <begin position="263"/>
        <end position="283"/>
    </location>
</feature>
<feature type="transmembrane region" description="Helical" evidence="6">
    <location>
        <begin position="188"/>
        <end position="207"/>
    </location>
</feature>
<feature type="transmembrane region" description="Helical" evidence="6">
    <location>
        <begin position="213"/>
        <end position="232"/>
    </location>
</feature>
<keyword evidence="5 6" id="KW-0472">Membrane</keyword>
<dbReference type="RefSeq" id="WP_055451138.1">
    <property type="nucleotide sequence ID" value="NZ_CYHF01000008.1"/>
</dbReference>
<feature type="transmembrane region" description="Helical" evidence="6">
    <location>
        <begin position="33"/>
        <end position="54"/>
    </location>
</feature>
<evidence type="ECO:0000256" key="4">
    <source>
        <dbReference type="ARBA" id="ARBA00022989"/>
    </source>
</evidence>
<dbReference type="GO" id="GO:0022857">
    <property type="term" value="F:transmembrane transporter activity"/>
    <property type="evidence" value="ECO:0007669"/>
    <property type="project" value="InterPro"/>
</dbReference>
<name>A0A0K6I6S0_9BURK</name>
<keyword evidence="3 6" id="KW-0812">Transmembrane</keyword>
<keyword evidence="8" id="KW-1185">Reference proteome</keyword>
<evidence type="ECO:0000256" key="2">
    <source>
        <dbReference type="ARBA" id="ARBA00022475"/>
    </source>
</evidence>
<dbReference type="PANTHER" id="PTHR43370:SF2">
    <property type="entry name" value="ABC TRANSPORTER PERMEASE PROTEIN"/>
    <property type="match status" value="1"/>
</dbReference>